<dbReference type="GO" id="GO:0005737">
    <property type="term" value="C:cytoplasm"/>
    <property type="evidence" value="ECO:0007669"/>
    <property type="project" value="TreeGrafter"/>
</dbReference>
<dbReference type="FunFam" id="3.90.1150.10:FF:000152">
    <property type="entry name" value="Ornithine aminotransferase"/>
    <property type="match status" value="1"/>
</dbReference>
<dbReference type="Proteomes" id="UP000838756">
    <property type="component" value="Unassembled WGS sequence"/>
</dbReference>
<dbReference type="InterPro" id="IPR015421">
    <property type="entry name" value="PyrdxlP-dep_Trfase_major"/>
</dbReference>
<comment type="cofactor">
    <cofactor evidence="1 5">
        <name>pyridoxal 5'-phosphate</name>
        <dbReference type="ChEBI" id="CHEBI:597326"/>
    </cofactor>
</comment>
<dbReference type="InterPro" id="IPR049704">
    <property type="entry name" value="Aminotrans_3_PPA_site"/>
</dbReference>
<dbReference type="GO" id="GO:0030170">
    <property type="term" value="F:pyridoxal phosphate binding"/>
    <property type="evidence" value="ECO:0007669"/>
    <property type="project" value="InterPro"/>
</dbReference>
<organism evidence="6 7">
    <name type="scientific">Pararge aegeria aegeria</name>
    <dbReference type="NCBI Taxonomy" id="348720"/>
    <lineage>
        <taxon>Eukaryota</taxon>
        <taxon>Metazoa</taxon>
        <taxon>Ecdysozoa</taxon>
        <taxon>Arthropoda</taxon>
        <taxon>Hexapoda</taxon>
        <taxon>Insecta</taxon>
        <taxon>Pterygota</taxon>
        <taxon>Neoptera</taxon>
        <taxon>Endopterygota</taxon>
        <taxon>Lepidoptera</taxon>
        <taxon>Glossata</taxon>
        <taxon>Ditrysia</taxon>
        <taxon>Papilionoidea</taxon>
        <taxon>Nymphalidae</taxon>
        <taxon>Satyrinae</taxon>
        <taxon>Satyrini</taxon>
        <taxon>Parargina</taxon>
        <taxon>Pararge</taxon>
    </lineage>
</organism>
<evidence type="ECO:0000256" key="5">
    <source>
        <dbReference type="RuleBase" id="RU365036"/>
    </source>
</evidence>
<dbReference type="GO" id="GO:0042802">
    <property type="term" value="F:identical protein binding"/>
    <property type="evidence" value="ECO:0007669"/>
    <property type="project" value="TreeGrafter"/>
</dbReference>
<evidence type="ECO:0000313" key="6">
    <source>
        <dbReference type="EMBL" id="CAH2231637.1"/>
    </source>
</evidence>
<keyword evidence="3 4" id="KW-0663">Pyridoxal phosphate</keyword>
<dbReference type="SUPFAM" id="SSF53383">
    <property type="entry name" value="PLP-dependent transferases"/>
    <property type="match status" value="1"/>
</dbReference>
<dbReference type="GO" id="GO:0019544">
    <property type="term" value="P:L-arginine catabolic process to L-glutamate"/>
    <property type="evidence" value="ECO:0007669"/>
    <property type="project" value="TreeGrafter"/>
</dbReference>
<sequence length="446" mass="49305">MFSLTVEACDILKIGKVRAACWDLNSAPESEAEVLTTELSPLLVINLREFCQILRVDSIALLPNVSLIFPSHCHKAQDSIRRIKRMACQTQLSSKEIFALEDQYGCRNYAPLSVALCRGEGIFVWDVEGKKYFDFLSAYSAVNQGHCHPRIVKVLKEQADKLTLVSRAFYSDQLGNYEKYMTELFGYERLLPMNTGVEGGESACKIARKWGYDVKKIPKDQAKKTLQDPTVAAFMVEPIQGEAGVVIPDDGYLRKVRELCTKYNVLWIADEVQTGLGRTGKLLAVQHEGVKPDILILGKALSGGILPVSAVLANNNVMGVITPGTHGSTYGGNPLACAVATEAIKVLLEEKLCENADKLCSVFRQELEKIPKSKIDTIRGRGLMFAIDVNDSINAYDVCHRLKAAGLLAKTTHGQTIRLAPPLVITEEQLREGARVIQKVFQSYDK</sequence>
<comment type="caution">
    <text evidence="6">The sequence shown here is derived from an EMBL/GenBank/DDBJ whole genome shotgun (WGS) entry which is preliminary data.</text>
</comment>
<dbReference type="GO" id="GO:0010121">
    <property type="term" value="P:L-arginine catabolic process to proline via ornithine"/>
    <property type="evidence" value="ECO:0007669"/>
    <property type="project" value="TreeGrafter"/>
</dbReference>
<dbReference type="FunFam" id="3.40.640.10:FF:000004">
    <property type="entry name" value="Acetylornithine aminotransferase"/>
    <property type="match status" value="1"/>
</dbReference>
<dbReference type="AlphaFoldDB" id="A0A8S4R5G1"/>
<dbReference type="EC" id="2.6.1.13" evidence="5"/>
<dbReference type="Gene3D" id="3.90.1150.10">
    <property type="entry name" value="Aspartate Aminotransferase, domain 1"/>
    <property type="match status" value="1"/>
</dbReference>
<gene>
    <name evidence="6" type="primary">jg19457</name>
    <name evidence="6" type="ORF">PAEG_LOCUS10110</name>
</gene>
<evidence type="ECO:0000256" key="4">
    <source>
        <dbReference type="RuleBase" id="RU003560"/>
    </source>
</evidence>
<keyword evidence="7" id="KW-1185">Reference proteome</keyword>
<comment type="similarity">
    <text evidence="2 4">Belongs to the class-III pyridoxal-phosphate-dependent aminotransferase family.</text>
</comment>
<evidence type="ECO:0000256" key="1">
    <source>
        <dbReference type="ARBA" id="ARBA00001933"/>
    </source>
</evidence>
<keyword evidence="5" id="KW-0032">Aminotransferase</keyword>
<dbReference type="GO" id="GO:0004587">
    <property type="term" value="F:ornithine aminotransferase activity"/>
    <property type="evidence" value="ECO:0007669"/>
    <property type="project" value="UniProtKB-EC"/>
</dbReference>
<dbReference type="Gene3D" id="3.40.640.10">
    <property type="entry name" value="Type I PLP-dependent aspartate aminotransferase-like (Major domain)"/>
    <property type="match status" value="1"/>
</dbReference>
<comment type="catalytic activity">
    <reaction evidence="5">
        <text>a 2-oxocarboxylate + L-ornithine = L-glutamate 5-semialdehyde + an L-alpha-amino acid</text>
        <dbReference type="Rhea" id="RHEA:13877"/>
        <dbReference type="ChEBI" id="CHEBI:35179"/>
        <dbReference type="ChEBI" id="CHEBI:46911"/>
        <dbReference type="ChEBI" id="CHEBI:58066"/>
        <dbReference type="ChEBI" id="CHEBI:59869"/>
        <dbReference type="EC" id="2.6.1.13"/>
    </reaction>
</comment>
<dbReference type="OrthoDB" id="425114at2759"/>
<name>A0A8S4R5G1_9NEOP</name>
<comment type="pathway">
    <text evidence="5">Amino-acid biosynthesis; L-proline biosynthesis; L-glutamate 5-semialdehyde from L-ornithine: step 1/1.</text>
</comment>
<keyword evidence="5" id="KW-0808">Transferase</keyword>
<dbReference type="PANTHER" id="PTHR11986:SF18">
    <property type="entry name" value="ORNITHINE AMINOTRANSFERASE, MITOCHONDRIAL"/>
    <property type="match status" value="1"/>
</dbReference>
<reference evidence="6" key="1">
    <citation type="submission" date="2022-03" db="EMBL/GenBank/DDBJ databases">
        <authorList>
            <person name="Lindestad O."/>
        </authorList>
    </citation>
    <scope>NUCLEOTIDE SEQUENCE</scope>
</reference>
<evidence type="ECO:0000256" key="2">
    <source>
        <dbReference type="ARBA" id="ARBA00008954"/>
    </source>
</evidence>
<dbReference type="InterPro" id="IPR015422">
    <property type="entry name" value="PyrdxlP-dep_Trfase_small"/>
</dbReference>
<dbReference type="CDD" id="cd00610">
    <property type="entry name" value="OAT_like"/>
    <property type="match status" value="1"/>
</dbReference>
<evidence type="ECO:0000313" key="7">
    <source>
        <dbReference type="Proteomes" id="UP000838756"/>
    </source>
</evidence>
<dbReference type="Pfam" id="PF00202">
    <property type="entry name" value="Aminotran_3"/>
    <property type="match status" value="2"/>
</dbReference>
<dbReference type="PANTHER" id="PTHR11986">
    <property type="entry name" value="AMINOTRANSFERASE CLASS III"/>
    <property type="match status" value="1"/>
</dbReference>
<dbReference type="EMBL" id="CAKXAJ010024851">
    <property type="protein sequence ID" value="CAH2231637.1"/>
    <property type="molecule type" value="Genomic_DNA"/>
</dbReference>
<dbReference type="InterPro" id="IPR015424">
    <property type="entry name" value="PyrdxlP-dep_Trfase"/>
</dbReference>
<protein>
    <recommendedName>
        <fullName evidence="5">Ornithine aminotransferase</fullName>
        <ecNumber evidence="5">2.6.1.13</ecNumber>
    </recommendedName>
</protein>
<proteinExistence type="inferred from homology"/>
<dbReference type="InterPro" id="IPR005814">
    <property type="entry name" value="Aminotrans_3"/>
</dbReference>
<dbReference type="PROSITE" id="PS00600">
    <property type="entry name" value="AA_TRANSFER_CLASS_3"/>
    <property type="match status" value="1"/>
</dbReference>
<accession>A0A8S4R5G1</accession>
<evidence type="ECO:0000256" key="3">
    <source>
        <dbReference type="ARBA" id="ARBA00022898"/>
    </source>
</evidence>
<dbReference type="InterPro" id="IPR050103">
    <property type="entry name" value="Class-III_PLP-dep_AT"/>
</dbReference>